<reference evidence="1" key="1">
    <citation type="submission" date="2022-04" db="EMBL/GenBank/DDBJ databases">
        <title>Consumption of N2O by Flavobacterium azooxidireducens sp. nov. isolated from Decomposing Leaf Litter of Phragmites australis (Cav.).</title>
        <authorList>
            <person name="Behrendt U."/>
            <person name="Spanner T."/>
            <person name="Augustin J."/>
            <person name="Horn M.A."/>
            <person name="Kolb S."/>
            <person name="Ulrich A."/>
        </authorList>
    </citation>
    <scope>NUCLEOTIDE SEQUENCE</scope>
    <source>
        <strain evidence="1">IGB 4-14</strain>
    </source>
</reference>
<protein>
    <recommendedName>
        <fullName evidence="3">Type II toxin-antitoxin system HicB family antitoxin</fullName>
    </recommendedName>
</protein>
<evidence type="ECO:0008006" key="3">
    <source>
        <dbReference type="Google" id="ProtNLM"/>
    </source>
</evidence>
<dbReference type="Proteomes" id="UP000830583">
    <property type="component" value="Chromosome"/>
</dbReference>
<proteinExistence type="predicted"/>
<dbReference type="EMBL" id="CP096205">
    <property type="protein sequence ID" value="UPQ79420.1"/>
    <property type="molecule type" value="Genomic_DNA"/>
</dbReference>
<evidence type="ECO:0000313" key="2">
    <source>
        <dbReference type="Proteomes" id="UP000830583"/>
    </source>
</evidence>
<accession>A0ABY4KJ40</accession>
<name>A0ABY4KJ40_9FLAO</name>
<dbReference type="RefSeq" id="WP_248434543.1">
    <property type="nucleotide sequence ID" value="NZ_CP096205.1"/>
</dbReference>
<gene>
    <name evidence="1" type="ORF">M0M57_00940</name>
</gene>
<evidence type="ECO:0000313" key="1">
    <source>
        <dbReference type="EMBL" id="UPQ79420.1"/>
    </source>
</evidence>
<keyword evidence="2" id="KW-1185">Reference proteome</keyword>
<organism evidence="1 2">
    <name type="scientific">Flavobacterium azooxidireducens</name>
    <dbReference type="NCBI Taxonomy" id="1871076"/>
    <lineage>
        <taxon>Bacteria</taxon>
        <taxon>Pseudomonadati</taxon>
        <taxon>Bacteroidota</taxon>
        <taxon>Flavobacteriia</taxon>
        <taxon>Flavobacteriales</taxon>
        <taxon>Flavobacteriaceae</taxon>
        <taxon>Flavobacterium</taxon>
    </lineage>
</organism>
<sequence length="130" mass="14736">MNKNHLLDVDFSNSGGSVKAKIILFSFKEDDNFIIYSPHLDVSGYGKTEKDAMESFNHCLTVFLDYTVNKQTLHNELIHLGWQLKKGTTKSPKKVNAPSWSDLLKKNTSLEDLLNSHNVTTIQREVAIPM</sequence>